<reference evidence="7" key="2">
    <citation type="submission" date="2023-05" db="EMBL/GenBank/DDBJ databases">
        <authorList>
            <consortium name="Lawrence Berkeley National Laboratory"/>
            <person name="Steindorff A."/>
            <person name="Hensen N."/>
            <person name="Bonometti L."/>
            <person name="Westerberg I."/>
            <person name="Brannstrom I.O."/>
            <person name="Guillou S."/>
            <person name="Cros-Aarteil S."/>
            <person name="Calhoun S."/>
            <person name="Haridas S."/>
            <person name="Kuo A."/>
            <person name="Mondo S."/>
            <person name="Pangilinan J."/>
            <person name="Riley R."/>
            <person name="Labutti K."/>
            <person name="Andreopoulos B."/>
            <person name="Lipzen A."/>
            <person name="Chen C."/>
            <person name="Yanf M."/>
            <person name="Daum C."/>
            <person name="Ng V."/>
            <person name="Clum A."/>
            <person name="Ohm R."/>
            <person name="Martin F."/>
            <person name="Silar P."/>
            <person name="Natvig D."/>
            <person name="Lalanne C."/>
            <person name="Gautier V."/>
            <person name="Ament-Velasquez S.L."/>
            <person name="Kruys A."/>
            <person name="Hutchinson M.I."/>
            <person name="Powell A.J."/>
            <person name="Barry K."/>
            <person name="Miller A.N."/>
            <person name="Grigoriev I.V."/>
            <person name="Debuchy R."/>
            <person name="Gladieux P."/>
            <person name="Thoren M.H."/>
            <person name="Johannesson H."/>
        </authorList>
    </citation>
    <scope>NUCLEOTIDE SEQUENCE</scope>
    <source>
        <strain evidence="7">CBS 508.74</strain>
    </source>
</reference>
<evidence type="ECO:0000256" key="6">
    <source>
        <dbReference type="ARBA" id="ARBA00023136"/>
    </source>
</evidence>
<dbReference type="GO" id="GO:0016020">
    <property type="term" value="C:membrane"/>
    <property type="evidence" value="ECO:0007669"/>
    <property type="project" value="UniProtKB-SubCell"/>
</dbReference>
<dbReference type="Proteomes" id="UP001302812">
    <property type="component" value="Unassembled WGS sequence"/>
</dbReference>
<accession>A0AAN6TED2</accession>
<keyword evidence="6" id="KW-0472">Membrane</keyword>
<evidence type="ECO:0000313" key="8">
    <source>
        <dbReference type="Proteomes" id="UP001302812"/>
    </source>
</evidence>
<organism evidence="7 8">
    <name type="scientific">Canariomyces notabilis</name>
    <dbReference type="NCBI Taxonomy" id="2074819"/>
    <lineage>
        <taxon>Eukaryota</taxon>
        <taxon>Fungi</taxon>
        <taxon>Dikarya</taxon>
        <taxon>Ascomycota</taxon>
        <taxon>Pezizomycotina</taxon>
        <taxon>Sordariomycetes</taxon>
        <taxon>Sordariomycetidae</taxon>
        <taxon>Sordariales</taxon>
        <taxon>Chaetomiaceae</taxon>
        <taxon>Canariomyces</taxon>
    </lineage>
</organism>
<dbReference type="PANTHER" id="PTHR48182">
    <property type="entry name" value="PROTEIN SERAC1"/>
    <property type="match status" value="1"/>
</dbReference>
<dbReference type="GO" id="GO:0005739">
    <property type="term" value="C:mitochondrion"/>
    <property type="evidence" value="ECO:0007669"/>
    <property type="project" value="UniProtKB-SubCell"/>
</dbReference>
<sequence>MGYSRLLPASAPMPASRMITFRVQGIPFEWSWEELALAIVESPSTMTGTLLPAPDPSLKSQVAVVQFSDAIPTFLKPVVDDRTGQTTSHVRVNGADIRFDKNFWGMTPLVSPDPEEDVSMDIVAVTGLDGNAYGSWASREVNVMWLRDYLKDDMPKCRVLTFGYNTKLTINNNYRFEDFCKELLSQLSLSRSSDMARYRPLVLVGHSYGSRVIAQSLCQCKRSDNPDLNATLTATCAVVFFGAVHRGMEASDIEEYLRDAFPDPRARLQIVQQLSVDNNVALKELQHFIDLFPRFPVISIYERRQSRKLVKQESENPTARAIEKTWKRVGEPYTPTTEHSALLGLPASLEISIPSDTDHSGIAKFSHKSDNVYRELLRHLRKVQAEVDLNAFPYTPLLRAKPFSGLGLRMEKLVSDMIFSEAESELLDAADAATRTARYQLTLLDKARNSMDLGQDRHRQARTVVLKLKQLLVDLIGALELVSSHRDPGSGPPHLRFDTLPSSTAETLRALIPALGELNSQLERLTARSASGSSLLSALAVPNMKAEVLGRMATAWARDGRPGQGAAVEWVPFECLYFPVGSAPEDARDSVGWVQRVVNLFTKADAKTLKLRARRFGVLQRNGGPLEKVMVEFRPYPLSIRVGKQPGETGGAPQVAADEYQARKWALTSLARMLLSSDAGPETTPGSRFPSVPFRCLSDMSASSTPSFAMVFSAEGLYALPEIMQRQLPAPSIAQRVELALSYARALAALHVADIVHGSFNTDNLFLRFTDAEHDATRHTGMRPITEADALLAGFETARSLGGFSDKLDVEDADIRVYLHPDRLALGSAKNAQRPAYDVFGLGMVLTEIGRWELLRSLPGYPPPWQSDRVRQQFCRSQRHHFSGDTTPENLGSLYAGVIAFCFGKGSDPLIGHHNRTSPGPSDDDSEAAWKTLRVVELIQECARLVGGLLTAGSSK</sequence>
<dbReference type="InterPro" id="IPR052374">
    <property type="entry name" value="SERAC1"/>
</dbReference>
<dbReference type="SUPFAM" id="SSF53474">
    <property type="entry name" value="alpha/beta-Hydrolases"/>
    <property type="match status" value="1"/>
</dbReference>
<comment type="subcellular location">
    <subcellularLocation>
        <location evidence="2">Endoplasmic reticulum</location>
    </subcellularLocation>
    <subcellularLocation>
        <location evidence="3">Membrane</location>
    </subcellularLocation>
    <subcellularLocation>
        <location evidence="1">Mitochondrion</location>
    </subcellularLocation>
</comment>
<dbReference type="Gene3D" id="1.10.510.10">
    <property type="entry name" value="Transferase(Phosphotransferase) domain 1"/>
    <property type="match status" value="1"/>
</dbReference>
<evidence type="ECO:0000256" key="1">
    <source>
        <dbReference type="ARBA" id="ARBA00004173"/>
    </source>
</evidence>
<evidence type="ECO:0000256" key="4">
    <source>
        <dbReference type="ARBA" id="ARBA00022824"/>
    </source>
</evidence>
<dbReference type="InterPro" id="IPR011009">
    <property type="entry name" value="Kinase-like_dom_sf"/>
</dbReference>
<comment type="caution">
    <text evidence="7">The sequence shown here is derived from an EMBL/GenBank/DDBJ whole genome shotgun (WGS) entry which is preliminary data.</text>
</comment>
<name>A0AAN6TED2_9PEZI</name>
<dbReference type="Gene3D" id="3.40.50.1820">
    <property type="entry name" value="alpha/beta hydrolase"/>
    <property type="match status" value="1"/>
</dbReference>
<dbReference type="AlphaFoldDB" id="A0AAN6TED2"/>
<evidence type="ECO:0000256" key="3">
    <source>
        <dbReference type="ARBA" id="ARBA00004370"/>
    </source>
</evidence>
<dbReference type="SUPFAM" id="SSF56112">
    <property type="entry name" value="Protein kinase-like (PK-like)"/>
    <property type="match status" value="1"/>
</dbReference>
<dbReference type="InterPro" id="IPR029058">
    <property type="entry name" value="AB_hydrolase_fold"/>
</dbReference>
<proteinExistence type="predicted"/>
<keyword evidence="5" id="KW-0496">Mitochondrion</keyword>
<dbReference type="GeneID" id="89942337"/>
<evidence type="ECO:0000256" key="5">
    <source>
        <dbReference type="ARBA" id="ARBA00023128"/>
    </source>
</evidence>
<keyword evidence="4" id="KW-0256">Endoplasmic reticulum</keyword>
<dbReference type="PANTHER" id="PTHR48182:SF2">
    <property type="entry name" value="PROTEIN SERAC1"/>
    <property type="match status" value="1"/>
</dbReference>
<evidence type="ECO:0000256" key="2">
    <source>
        <dbReference type="ARBA" id="ARBA00004240"/>
    </source>
</evidence>
<evidence type="ECO:0000313" key="7">
    <source>
        <dbReference type="EMBL" id="KAK4112889.1"/>
    </source>
</evidence>
<reference evidence="7" key="1">
    <citation type="journal article" date="2023" name="Mol. Phylogenet. Evol.">
        <title>Genome-scale phylogeny and comparative genomics of the fungal order Sordariales.</title>
        <authorList>
            <person name="Hensen N."/>
            <person name="Bonometti L."/>
            <person name="Westerberg I."/>
            <person name="Brannstrom I.O."/>
            <person name="Guillou S."/>
            <person name="Cros-Aarteil S."/>
            <person name="Calhoun S."/>
            <person name="Haridas S."/>
            <person name="Kuo A."/>
            <person name="Mondo S."/>
            <person name="Pangilinan J."/>
            <person name="Riley R."/>
            <person name="LaButti K."/>
            <person name="Andreopoulos B."/>
            <person name="Lipzen A."/>
            <person name="Chen C."/>
            <person name="Yan M."/>
            <person name="Daum C."/>
            <person name="Ng V."/>
            <person name="Clum A."/>
            <person name="Steindorff A."/>
            <person name="Ohm R.A."/>
            <person name="Martin F."/>
            <person name="Silar P."/>
            <person name="Natvig D.O."/>
            <person name="Lalanne C."/>
            <person name="Gautier V."/>
            <person name="Ament-Velasquez S.L."/>
            <person name="Kruys A."/>
            <person name="Hutchinson M.I."/>
            <person name="Powell A.J."/>
            <person name="Barry K."/>
            <person name="Miller A.N."/>
            <person name="Grigoriev I.V."/>
            <person name="Debuchy R."/>
            <person name="Gladieux P."/>
            <person name="Hiltunen Thoren M."/>
            <person name="Johannesson H."/>
        </authorList>
    </citation>
    <scope>NUCLEOTIDE SEQUENCE</scope>
    <source>
        <strain evidence="7">CBS 508.74</strain>
    </source>
</reference>
<keyword evidence="8" id="KW-1185">Reference proteome</keyword>
<dbReference type="EMBL" id="MU853341">
    <property type="protein sequence ID" value="KAK4112889.1"/>
    <property type="molecule type" value="Genomic_DNA"/>
</dbReference>
<protein>
    <recommendedName>
        <fullName evidence="9">Protein kinase domain-containing protein</fullName>
    </recommendedName>
</protein>
<dbReference type="RefSeq" id="XP_064670459.1">
    <property type="nucleotide sequence ID" value="XM_064818212.1"/>
</dbReference>
<dbReference type="GO" id="GO:0005783">
    <property type="term" value="C:endoplasmic reticulum"/>
    <property type="evidence" value="ECO:0007669"/>
    <property type="project" value="UniProtKB-SubCell"/>
</dbReference>
<gene>
    <name evidence="7" type="ORF">N656DRAFT_80215</name>
</gene>
<evidence type="ECO:0008006" key="9">
    <source>
        <dbReference type="Google" id="ProtNLM"/>
    </source>
</evidence>